<organism evidence="1">
    <name type="scientific">marine sediment metagenome</name>
    <dbReference type="NCBI Taxonomy" id="412755"/>
    <lineage>
        <taxon>unclassified sequences</taxon>
        <taxon>metagenomes</taxon>
        <taxon>ecological metagenomes</taxon>
    </lineage>
</organism>
<dbReference type="EMBL" id="LAZR01001004">
    <property type="protein sequence ID" value="KKN52783.1"/>
    <property type="molecule type" value="Genomic_DNA"/>
</dbReference>
<name>A0A0F9UGR8_9ZZZZ</name>
<comment type="caution">
    <text evidence="1">The sequence shown here is derived from an EMBL/GenBank/DDBJ whole genome shotgun (WGS) entry which is preliminary data.</text>
</comment>
<protein>
    <submittedName>
        <fullName evidence="1">Uncharacterized protein</fullName>
    </submittedName>
</protein>
<dbReference type="SUPFAM" id="SSF53335">
    <property type="entry name" value="S-adenosyl-L-methionine-dependent methyltransferases"/>
    <property type="match status" value="1"/>
</dbReference>
<sequence>MHLRDNTSDQKVYREIFIKKVYEKHGFKIDSGESWIDLGAYIGFFSAYAQSRGAIIKKIYEPFAENIPFIKDNLKQSCEAIIPKCVTARGDGKQAFYICKDGNYQRNTTINHYKRKEMITRLVDSDAFGDILFDDCCVKMDIEGSELAIIDECHPTFKKINKMVLEYHTDKDNLLENYYRRVKILEKYFAYVKYDRLKQKDGSTRGALKIFPSGRLIYCCN</sequence>
<dbReference type="InterPro" id="IPR029063">
    <property type="entry name" value="SAM-dependent_MTases_sf"/>
</dbReference>
<reference evidence="1" key="1">
    <citation type="journal article" date="2015" name="Nature">
        <title>Complex archaea that bridge the gap between prokaryotes and eukaryotes.</title>
        <authorList>
            <person name="Spang A."/>
            <person name="Saw J.H."/>
            <person name="Jorgensen S.L."/>
            <person name="Zaremba-Niedzwiedzka K."/>
            <person name="Martijn J."/>
            <person name="Lind A.E."/>
            <person name="van Eijk R."/>
            <person name="Schleper C."/>
            <person name="Guy L."/>
            <person name="Ettema T.J."/>
        </authorList>
    </citation>
    <scope>NUCLEOTIDE SEQUENCE</scope>
</reference>
<proteinExistence type="predicted"/>
<accession>A0A0F9UGR8</accession>
<dbReference type="Gene3D" id="3.40.50.150">
    <property type="entry name" value="Vaccinia Virus protein VP39"/>
    <property type="match status" value="1"/>
</dbReference>
<dbReference type="AlphaFoldDB" id="A0A0F9UGR8"/>
<gene>
    <name evidence="1" type="ORF">LCGC14_0609010</name>
</gene>
<evidence type="ECO:0000313" key="1">
    <source>
        <dbReference type="EMBL" id="KKN52783.1"/>
    </source>
</evidence>